<name>A0A1B2DZH8_9BACL</name>
<evidence type="ECO:0000313" key="4">
    <source>
        <dbReference type="EMBL" id="ANY73082.1"/>
    </source>
</evidence>
<proteinExistence type="predicted"/>
<evidence type="ECO:0000259" key="2">
    <source>
        <dbReference type="Pfam" id="PF13786"/>
    </source>
</evidence>
<keyword evidence="1" id="KW-0812">Transmembrane</keyword>
<dbReference type="Gene3D" id="2.60.40.1630">
    <property type="entry name" value="bacillus anthracis domain"/>
    <property type="match status" value="1"/>
</dbReference>
<feature type="transmembrane region" description="Helical" evidence="1">
    <location>
        <begin position="55"/>
        <end position="76"/>
    </location>
</feature>
<dbReference type="Pfam" id="PF13786">
    <property type="entry name" value="DUF4179"/>
    <property type="match status" value="1"/>
</dbReference>
<reference evidence="4" key="1">
    <citation type="submission" date="2016-08" db="EMBL/GenBank/DDBJ databases">
        <title>Complete Genome Seqeunce of Paenibacillus sp. nov. IHBB 9852 from high altitute lake of Indian trans-Himalayas.</title>
        <authorList>
            <person name="Kiran S."/>
            <person name="Swarnkar M.K."/>
            <person name="Rana A."/>
            <person name="Tewari R."/>
            <person name="Gulati A."/>
        </authorList>
    </citation>
    <scope>NUCLEOTIDE SEQUENCE [LARGE SCALE GENOMIC DNA]</scope>
    <source>
        <strain evidence="4">IHBB 9852</strain>
    </source>
</reference>
<evidence type="ECO:0000256" key="1">
    <source>
        <dbReference type="SAM" id="Phobius"/>
    </source>
</evidence>
<dbReference type="AlphaFoldDB" id="A0A1B2DZH8"/>
<feature type="domain" description="DUF4179" evidence="2">
    <location>
        <begin position="58"/>
        <end position="141"/>
    </location>
</feature>
<feature type="domain" description="DUF5643" evidence="3">
    <location>
        <begin position="256"/>
        <end position="368"/>
    </location>
</feature>
<gene>
    <name evidence="4" type="ORF">BBD41_11040</name>
</gene>
<protein>
    <recommendedName>
        <fullName evidence="5">DUF4179 domain-containing protein</fullName>
    </recommendedName>
</protein>
<keyword evidence="1" id="KW-0472">Membrane</keyword>
<evidence type="ECO:0000259" key="3">
    <source>
        <dbReference type="Pfam" id="PF18705"/>
    </source>
</evidence>
<dbReference type="RefSeq" id="WP_099477630.1">
    <property type="nucleotide sequence ID" value="NZ_CP016809.1"/>
</dbReference>
<organism evidence="4">
    <name type="scientific">Paenibacillus ihbetae</name>
    <dbReference type="NCBI Taxonomy" id="1870820"/>
    <lineage>
        <taxon>Bacteria</taxon>
        <taxon>Bacillati</taxon>
        <taxon>Bacillota</taxon>
        <taxon>Bacilli</taxon>
        <taxon>Bacillales</taxon>
        <taxon>Paenibacillaceae</taxon>
        <taxon>Paenibacillus</taxon>
    </lineage>
</organism>
<dbReference type="EMBL" id="CP016809">
    <property type="protein sequence ID" value="ANY73082.1"/>
    <property type="molecule type" value="Genomic_DNA"/>
</dbReference>
<keyword evidence="1" id="KW-1133">Transmembrane helix</keyword>
<dbReference type="InterPro" id="IPR025436">
    <property type="entry name" value="DUF4179"/>
</dbReference>
<dbReference type="Pfam" id="PF18705">
    <property type="entry name" value="DUF5643"/>
    <property type="match status" value="1"/>
</dbReference>
<accession>A0A1B2DZH8</accession>
<dbReference type="KEGG" id="pib:BBD41_11040"/>
<dbReference type="InterPro" id="IPR040680">
    <property type="entry name" value="DUF5643"/>
</dbReference>
<evidence type="ECO:0008006" key="5">
    <source>
        <dbReference type="Google" id="ProtNLM"/>
    </source>
</evidence>
<sequence length="402" mass="44604">MKPFDLDQELRKTGKEKLAAGVPDMIRQRQDEVYASLADLPMQTRTGRKQRPGRIRTFAIGAAAAAFIGVMSSAYVSPIMAESLKKIPLIGSIFQMVNDLGLQTAEERGLVTPLSVSAEQEGITLSIPEVVYDGTRLSMAVKREGEGLEGGILEHTAIQEGNRSKDIYPRGAITRVEMQIDGTSIDDYDLGARPGLSGKPTSDPNGALFELLNMSLDETGIRMPDEFQLTVNITLEGIAKPFVMEIPVRKSTDQIILPLKETREWNGIQLTLEQLKFTPITTGILMNIEQTNPDKALSDETLLFEVWDEKGSVLETVGGLGIYSEDNHRQEREELLFDRFAEAPRTITLKVFKPELVDPSQKSGSFKTDENGDVLKTYLDELEITIPVDQAGLKQLYEDTRK</sequence>